<accession>A0AAV0SVF5</accession>
<protein>
    <submittedName>
        <fullName evidence="1">Uncharacterized protein</fullName>
    </submittedName>
</protein>
<evidence type="ECO:0000313" key="1">
    <source>
        <dbReference type="EMBL" id="CAI5709009.1"/>
    </source>
</evidence>
<dbReference type="AlphaFoldDB" id="A0AAV0SVF5"/>
<comment type="caution">
    <text evidence="1">The sequence shown here is derived from an EMBL/GenBank/DDBJ whole genome shotgun (WGS) entry which is preliminary data.</text>
</comment>
<gene>
    <name evidence="1" type="ORF">PDE001_LOCUS180</name>
</gene>
<dbReference type="Proteomes" id="UP001162029">
    <property type="component" value="Unassembled WGS sequence"/>
</dbReference>
<evidence type="ECO:0000313" key="2">
    <source>
        <dbReference type="Proteomes" id="UP001162029"/>
    </source>
</evidence>
<organism evidence="1 2">
    <name type="scientific">Peronospora destructor</name>
    <dbReference type="NCBI Taxonomy" id="86335"/>
    <lineage>
        <taxon>Eukaryota</taxon>
        <taxon>Sar</taxon>
        <taxon>Stramenopiles</taxon>
        <taxon>Oomycota</taxon>
        <taxon>Peronosporomycetes</taxon>
        <taxon>Peronosporales</taxon>
        <taxon>Peronosporaceae</taxon>
        <taxon>Peronospora</taxon>
    </lineage>
</organism>
<dbReference type="EMBL" id="CANTFM010000028">
    <property type="protein sequence ID" value="CAI5709009.1"/>
    <property type="molecule type" value="Genomic_DNA"/>
</dbReference>
<sequence length="131" mass="15046">MEPHDAIITWLEQGNNFLRATNIPSLSPSSRHDGAKLARVESEVLDELAAFVNLSIPHARWDGKSMRLMLKQYFTQYSSTVEEAANSQSTLDEKDVLGGFKTVPDKLNARCPHFQRLEQLHARFFMEERRE</sequence>
<reference evidence="1" key="1">
    <citation type="submission" date="2022-12" db="EMBL/GenBank/DDBJ databases">
        <authorList>
            <person name="Webb A."/>
        </authorList>
    </citation>
    <scope>NUCLEOTIDE SEQUENCE</scope>
    <source>
        <strain evidence="1">Pd1</strain>
    </source>
</reference>
<keyword evidence="2" id="KW-1185">Reference proteome</keyword>
<proteinExistence type="predicted"/>
<name>A0AAV0SVF5_9STRA</name>